<dbReference type="EMBL" id="FOLD01000025">
    <property type="protein sequence ID" value="SFD45786.1"/>
    <property type="molecule type" value="Genomic_DNA"/>
</dbReference>
<evidence type="ECO:0000313" key="1">
    <source>
        <dbReference type="EMBL" id="SFD45786.1"/>
    </source>
</evidence>
<dbReference type="OrthoDB" id="9804993at2"/>
<organism evidence="1 2">
    <name type="scientific">Massilia yuzhufengensis</name>
    <dbReference type="NCBI Taxonomy" id="1164594"/>
    <lineage>
        <taxon>Bacteria</taxon>
        <taxon>Pseudomonadati</taxon>
        <taxon>Pseudomonadota</taxon>
        <taxon>Betaproteobacteria</taxon>
        <taxon>Burkholderiales</taxon>
        <taxon>Oxalobacteraceae</taxon>
        <taxon>Telluria group</taxon>
        <taxon>Massilia</taxon>
    </lineage>
</organism>
<dbReference type="Pfam" id="PF06821">
    <property type="entry name" value="Ser_hydrolase"/>
    <property type="match status" value="1"/>
</dbReference>
<dbReference type="STRING" id="1164594.SAMN05216204_12589"/>
<protein>
    <recommendedName>
        <fullName evidence="3">Alpha/beta hydrolase</fullName>
    </recommendedName>
</protein>
<dbReference type="SUPFAM" id="SSF53474">
    <property type="entry name" value="alpha/beta-Hydrolases"/>
    <property type="match status" value="1"/>
</dbReference>
<evidence type="ECO:0008006" key="3">
    <source>
        <dbReference type="Google" id="ProtNLM"/>
    </source>
</evidence>
<dbReference type="AlphaFoldDB" id="A0A1I1SH62"/>
<name>A0A1I1SH62_9BURK</name>
<sequence length="184" mass="19781">MKCDVLILAGLWNSGPEHWQSQWQGRYPQWTKAEHRDWNCPERDEWVAELDAAIGACKGAPILVAHSLGCMLVAHWARSASPLKVAGAFLVAPSDVEAASYPVPVNGFAPIPLDPLPFPSVVLASGDDPFVAPARAASFASSWGSRLVHIGDAGHVNADSGHGAWLEGERLLQAFCDEIGHRTQ</sequence>
<keyword evidence="2" id="KW-1185">Reference proteome</keyword>
<gene>
    <name evidence="1" type="ORF">SAMN05216204_12589</name>
</gene>
<dbReference type="RefSeq" id="WP_091876072.1">
    <property type="nucleotide sequence ID" value="NZ_FOLD01000025.1"/>
</dbReference>
<reference evidence="2" key="1">
    <citation type="submission" date="2016-10" db="EMBL/GenBank/DDBJ databases">
        <authorList>
            <person name="Varghese N."/>
            <person name="Submissions S."/>
        </authorList>
    </citation>
    <scope>NUCLEOTIDE SEQUENCE [LARGE SCALE GENOMIC DNA]</scope>
    <source>
        <strain evidence="2">CGMCC 1.12041</strain>
    </source>
</reference>
<dbReference type="InterPro" id="IPR029058">
    <property type="entry name" value="AB_hydrolase_fold"/>
</dbReference>
<dbReference type="InterPro" id="IPR010662">
    <property type="entry name" value="RBBP9/YdeN"/>
</dbReference>
<evidence type="ECO:0000313" key="2">
    <source>
        <dbReference type="Proteomes" id="UP000198639"/>
    </source>
</evidence>
<accession>A0A1I1SH62</accession>
<proteinExistence type="predicted"/>
<dbReference type="GO" id="GO:0016787">
    <property type="term" value="F:hydrolase activity"/>
    <property type="evidence" value="ECO:0007669"/>
    <property type="project" value="InterPro"/>
</dbReference>
<dbReference type="Gene3D" id="3.40.50.1820">
    <property type="entry name" value="alpha/beta hydrolase"/>
    <property type="match status" value="1"/>
</dbReference>
<dbReference type="Proteomes" id="UP000198639">
    <property type="component" value="Unassembled WGS sequence"/>
</dbReference>